<dbReference type="SUPFAM" id="SSF53850">
    <property type="entry name" value="Periplasmic binding protein-like II"/>
    <property type="match status" value="1"/>
</dbReference>
<accession>A0ABV5HM16</accession>
<sequence length="291" mass="33292">MLSTTLEQWQLLRTVIEEGSIAKAAKKSFRSQPAISYQLNQLQQRLGIEVLELQGRKLVLTLAGKQLLDQACLLLDGWQDLESKAMSLQKGERAVINLVVDSLFSKSRLFEALKRFNQEHPNTHIHLKETVRDEGHILLSQNEDDVYVISLKDQRAGERIPVAEVTFMLVAHHQHPIFEVSEALRESQLKRFPMIQVVDRYHQQTANQRQYQESWFFTSLPSAIDAVVNNLGCGWLPQSEIESHLADGTLKVISRESRFTRATSLYLIKSEQVRYDICVQALADALQFPEV</sequence>
<keyword evidence="3" id="KW-0238">DNA-binding</keyword>
<dbReference type="Pfam" id="PF03466">
    <property type="entry name" value="LysR_substrate"/>
    <property type="match status" value="1"/>
</dbReference>
<evidence type="ECO:0000313" key="6">
    <source>
        <dbReference type="EMBL" id="MFB9135298.1"/>
    </source>
</evidence>
<dbReference type="RefSeq" id="WP_390192013.1">
    <property type="nucleotide sequence ID" value="NZ_JBHMEP010000002.1"/>
</dbReference>
<evidence type="ECO:0000256" key="3">
    <source>
        <dbReference type="ARBA" id="ARBA00023125"/>
    </source>
</evidence>
<keyword evidence="2" id="KW-0805">Transcription regulation</keyword>
<name>A0ABV5HM16_9VIBR</name>
<keyword evidence="4" id="KW-0804">Transcription</keyword>
<keyword evidence="7" id="KW-1185">Reference proteome</keyword>
<dbReference type="PANTHER" id="PTHR30126:SF88">
    <property type="entry name" value="TRANSCRIPTIONAL REGULATOR-RELATED"/>
    <property type="match status" value="1"/>
</dbReference>
<evidence type="ECO:0000313" key="7">
    <source>
        <dbReference type="Proteomes" id="UP001589645"/>
    </source>
</evidence>
<dbReference type="Gene3D" id="3.40.190.290">
    <property type="match status" value="1"/>
</dbReference>
<comment type="caution">
    <text evidence="6">The sequence shown here is derived from an EMBL/GenBank/DDBJ whole genome shotgun (WGS) entry which is preliminary data.</text>
</comment>
<dbReference type="SUPFAM" id="SSF46785">
    <property type="entry name" value="Winged helix' DNA-binding domain"/>
    <property type="match status" value="1"/>
</dbReference>
<feature type="domain" description="HTH lysR-type" evidence="5">
    <location>
        <begin position="4"/>
        <end position="61"/>
    </location>
</feature>
<dbReference type="InterPro" id="IPR036388">
    <property type="entry name" value="WH-like_DNA-bd_sf"/>
</dbReference>
<comment type="similarity">
    <text evidence="1">Belongs to the LysR transcriptional regulatory family.</text>
</comment>
<dbReference type="PROSITE" id="PS50931">
    <property type="entry name" value="HTH_LYSR"/>
    <property type="match status" value="1"/>
</dbReference>
<dbReference type="Gene3D" id="1.10.10.10">
    <property type="entry name" value="Winged helix-like DNA-binding domain superfamily/Winged helix DNA-binding domain"/>
    <property type="match status" value="1"/>
</dbReference>
<evidence type="ECO:0000256" key="4">
    <source>
        <dbReference type="ARBA" id="ARBA00023163"/>
    </source>
</evidence>
<dbReference type="PANTHER" id="PTHR30126">
    <property type="entry name" value="HTH-TYPE TRANSCRIPTIONAL REGULATOR"/>
    <property type="match status" value="1"/>
</dbReference>
<dbReference type="InterPro" id="IPR000847">
    <property type="entry name" value="LysR_HTH_N"/>
</dbReference>
<evidence type="ECO:0000256" key="1">
    <source>
        <dbReference type="ARBA" id="ARBA00009437"/>
    </source>
</evidence>
<proteinExistence type="inferred from homology"/>
<evidence type="ECO:0000256" key="2">
    <source>
        <dbReference type="ARBA" id="ARBA00023015"/>
    </source>
</evidence>
<evidence type="ECO:0000259" key="5">
    <source>
        <dbReference type="PROSITE" id="PS50931"/>
    </source>
</evidence>
<dbReference type="Pfam" id="PF00126">
    <property type="entry name" value="HTH_1"/>
    <property type="match status" value="1"/>
</dbReference>
<reference evidence="6 7" key="1">
    <citation type="submission" date="2024-09" db="EMBL/GenBank/DDBJ databases">
        <authorList>
            <person name="Sun Q."/>
            <person name="Mori K."/>
        </authorList>
    </citation>
    <scope>NUCLEOTIDE SEQUENCE [LARGE SCALE GENOMIC DNA]</scope>
    <source>
        <strain evidence="6 7">CECT 8064</strain>
    </source>
</reference>
<dbReference type="EMBL" id="JBHMEP010000002">
    <property type="protein sequence ID" value="MFB9135298.1"/>
    <property type="molecule type" value="Genomic_DNA"/>
</dbReference>
<protein>
    <submittedName>
        <fullName evidence="6">LysR family transcriptional regulator</fullName>
    </submittedName>
</protein>
<dbReference type="InterPro" id="IPR005119">
    <property type="entry name" value="LysR_subst-bd"/>
</dbReference>
<dbReference type="Proteomes" id="UP001589645">
    <property type="component" value="Unassembled WGS sequence"/>
</dbReference>
<dbReference type="InterPro" id="IPR036390">
    <property type="entry name" value="WH_DNA-bd_sf"/>
</dbReference>
<organism evidence="6 7">
    <name type="scientific">Vibrio olivae</name>
    <dbReference type="NCBI Taxonomy" id="1243002"/>
    <lineage>
        <taxon>Bacteria</taxon>
        <taxon>Pseudomonadati</taxon>
        <taxon>Pseudomonadota</taxon>
        <taxon>Gammaproteobacteria</taxon>
        <taxon>Vibrionales</taxon>
        <taxon>Vibrionaceae</taxon>
        <taxon>Vibrio</taxon>
    </lineage>
</organism>
<gene>
    <name evidence="6" type="ORF">ACFFUV_10025</name>
</gene>